<dbReference type="KEGG" id="ipo:Ilyop_1983"/>
<protein>
    <submittedName>
        <fullName evidence="1">Uncharacterized protein</fullName>
    </submittedName>
</protein>
<gene>
    <name evidence="1" type="ordered locus">Ilyop_1983</name>
</gene>
<dbReference type="Proteomes" id="UP000006875">
    <property type="component" value="Plasmid pILYOP01"/>
</dbReference>
<dbReference type="AlphaFoldDB" id="E3HBD9"/>
<evidence type="ECO:0000313" key="1">
    <source>
        <dbReference type="EMBL" id="ADO83754.1"/>
    </source>
</evidence>
<sequence>MRIIRKDNEIEIKDISELEDKIIKMAVEEVMKIKKVPYMNAFKFVCANLDNPGFMELLGFESV</sequence>
<keyword evidence="1" id="KW-0614">Plasmid</keyword>
<evidence type="ECO:0000313" key="2">
    <source>
        <dbReference type="Proteomes" id="UP000006875"/>
    </source>
</evidence>
<reference evidence="1 2" key="1">
    <citation type="journal article" date="2010" name="Stand. Genomic Sci.">
        <title>Complete genome sequence of Ilyobacter polytropus type strain (CuHbu1).</title>
        <authorList>
            <person name="Sikorski J."/>
            <person name="Chertkov O."/>
            <person name="Lapidus A."/>
            <person name="Nolan M."/>
            <person name="Lucas S."/>
            <person name="Del Rio T.G."/>
            <person name="Tice H."/>
            <person name="Cheng J.F."/>
            <person name="Tapia R."/>
            <person name="Han C."/>
            <person name="Goodwin L."/>
            <person name="Pitluck S."/>
            <person name="Liolios K."/>
            <person name="Ivanova N."/>
            <person name="Mavromatis K."/>
            <person name="Mikhailova N."/>
            <person name="Pati A."/>
            <person name="Chen A."/>
            <person name="Palaniappan K."/>
            <person name="Land M."/>
            <person name="Hauser L."/>
            <person name="Chang Y.J."/>
            <person name="Jeffries C.D."/>
            <person name="Brambilla E."/>
            <person name="Yasawong M."/>
            <person name="Rohde M."/>
            <person name="Pukall R."/>
            <person name="Spring S."/>
            <person name="Goker M."/>
            <person name="Woyke T."/>
            <person name="Bristow J."/>
            <person name="Eisen J.A."/>
            <person name="Markowitz V."/>
            <person name="Hugenholtz P."/>
            <person name="Kyrpides N.C."/>
            <person name="Klenk H.P."/>
        </authorList>
    </citation>
    <scope>NUCLEOTIDE SEQUENCE [LARGE SCALE GENOMIC DNA]</scope>
    <source>
        <strain evidence="2">ATCC 51220 / DSM 2926 / LMG 16218 / CuHBu1</strain>
        <plasmid evidence="2">pILYOP01</plasmid>
    </source>
</reference>
<keyword evidence="2" id="KW-1185">Reference proteome</keyword>
<name>E3HBD9_ILYPC</name>
<dbReference type="HOGENOM" id="CLU_2879849_0_0_0"/>
<proteinExistence type="predicted"/>
<dbReference type="EMBL" id="CP002282">
    <property type="protein sequence ID" value="ADO83754.1"/>
    <property type="molecule type" value="Genomic_DNA"/>
</dbReference>
<accession>E3HBD9</accession>
<organism evidence="1 2">
    <name type="scientific">Ilyobacter polytropus (strain ATCC 51220 / DSM 2926 / LMG 16218 / CuHBu1)</name>
    <dbReference type="NCBI Taxonomy" id="572544"/>
    <lineage>
        <taxon>Bacteria</taxon>
        <taxon>Fusobacteriati</taxon>
        <taxon>Fusobacteriota</taxon>
        <taxon>Fusobacteriia</taxon>
        <taxon>Fusobacteriales</taxon>
        <taxon>Fusobacteriaceae</taxon>
        <taxon>Ilyobacter</taxon>
    </lineage>
</organism>
<dbReference type="RefSeq" id="WP_013388416.1">
    <property type="nucleotide sequence ID" value="NC_014633.1"/>
</dbReference>
<geneLocation type="plasmid" evidence="1 2">
    <name>pILYOP01</name>
</geneLocation>